<reference evidence="2" key="2">
    <citation type="submission" date="2015-01" db="EMBL/GenBank/DDBJ databases">
        <title>Evolutionary Origins and Diversification of the Mycorrhizal Mutualists.</title>
        <authorList>
            <consortium name="DOE Joint Genome Institute"/>
            <consortium name="Mycorrhizal Genomics Consortium"/>
            <person name="Kohler A."/>
            <person name="Kuo A."/>
            <person name="Nagy L.G."/>
            <person name="Floudas D."/>
            <person name="Copeland A."/>
            <person name="Barry K.W."/>
            <person name="Cichocki N."/>
            <person name="Veneault-Fourrey C."/>
            <person name="LaButti K."/>
            <person name="Lindquist E.A."/>
            <person name="Lipzen A."/>
            <person name="Lundell T."/>
            <person name="Morin E."/>
            <person name="Murat C."/>
            <person name="Riley R."/>
            <person name="Ohm R."/>
            <person name="Sun H."/>
            <person name="Tunlid A."/>
            <person name="Henrissat B."/>
            <person name="Grigoriev I.V."/>
            <person name="Hibbett D.S."/>
            <person name="Martin F."/>
        </authorList>
    </citation>
    <scope>NUCLEOTIDE SEQUENCE [LARGE SCALE GENOMIC DNA]</scope>
    <source>
        <strain evidence="2">441</strain>
    </source>
</reference>
<evidence type="ECO:0000313" key="1">
    <source>
        <dbReference type="EMBL" id="KIK14662.1"/>
    </source>
</evidence>
<evidence type="ECO:0000313" key="2">
    <source>
        <dbReference type="Proteomes" id="UP000054018"/>
    </source>
</evidence>
<gene>
    <name evidence="1" type="ORF">PISMIDRAFT_17135</name>
</gene>
<sequence>MSFLIQNNHLKVAKDFVYATLKDDGRSDIYSLHMPASLNHGLAIATTEDALEAFSSVTVALIAEETHLQIKNARDALDVFAKIRESLGHAIESSWYAKASKDQLFPATNTAFKYAQRRFAFNQATKHNTTMIQQKATKLLFGLSPSKRSN</sequence>
<dbReference type="Proteomes" id="UP000054018">
    <property type="component" value="Unassembled WGS sequence"/>
</dbReference>
<name>A0A0C9YWV6_9AGAM</name>
<reference evidence="1 2" key="1">
    <citation type="submission" date="2014-04" db="EMBL/GenBank/DDBJ databases">
        <authorList>
            <consortium name="DOE Joint Genome Institute"/>
            <person name="Kuo A."/>
            <person name="Kohler A."/>
            <person name="Costa M.D."/>
            <person name="Nagy L.G."/>
            <person name="Floudas D."/>
            <person name="Copeland A."/>
            <person name="Barry K.W."/>
            <person name="Cichocki N."/>
            <person name="Veneault-Fourrey C."/>
            <person name="LaButti K."/>
            <person name="Lindquist E.A."/>
            <person name="Lipzen A."/>
            <person name="Lundell T."/>
            <person name="Morin E."/>
            <person name="Murat C."/>
            <person name="Sun H."/>
            <person name="Tunlid A."/>
            <person name="Henrissat B."/>
            <person name="Grigoriev I.V."/>
            <person name="Hibbett D.S."/>
            <person name="Martin F."/>
            <person name="Nordberg H.P."/>
            <person name="Cantor M.N."/>
            <person name="Hua S.X."/>
        </authorList>
    </citation>
    <scope>NUCLEOTIDE SEQUENCE [LARGE SCALE GENOMIC DNA]</scope>
    <source>
        <strain evidence="1 2">441</strain>
    </source>
</reference>
<dbReference type="STRING" id="765257.A0A0C9YWV6"/>
<keyword evidence="2" id="KW-1185">Reference proteome</keyword>
<protein>
    <submittedName>
        <fullName evidence="1">Uncharacterized protein</fullName>
    </submittedName>
</protein>
<dbReference type="HOGENOM" id="CLU_1741311_0_0_1"/>
<accession>A0A0C9YWV6</accession>
<organism evidence="1 2">
    <name type="scientific">Pisolithus microcarpus 441</name>
    <dbReference type="NCBI Taxonomy" id="765257"/>
    <lineage>
        <taxon>Eukaryota</taxon>
        <taxon>Fungi</taxon>
        <taxon>Dikarya</taxon>
        <taxon>Basidiomycota</taxon>
        <taxon>Agaricomycotina</taxon>
        <taxon>Agaricomycetes</taxon>
        <taxon>Agaricomycetidae</taxon>
        <taxon>Boletales</taxon>
        <taxon>Sclerodermatineae</taxon>
        <taxon>Pisolithaceae</taxon>
        <taxon>Pisolithus</taxon>
    </lineage>
</organism>
<dbReference type="OrthoDB" id="343875at2759"/>
<dbReference type="EMBL" id="KN833928">
    <property type="protein sequence ID" value="KIK14662.1"/>
    <property type="molecule type" value="Genomic_DNA"/>
</dbReference>
<dbReference type="AlphaFoldDB" id="A0A0C9YWV6"/>
<proteinExistence type="predicted"/>